<evidence type="ECO:0000313" key="2">
    <source>
        <dbReference type="EMBL" id="GES39831.1"/>
    </source>
</evidence>
<feature type="compositionally biased region" description="Basic and acidic residues" evidence="1">
    <location>
        <begin position="1562"/>
        <end position="1592"/>
    </location>
</feature>
<reference evidence="2 3" key="1">
    <citation type="journal article" date="2018" name="Biodegradation">
        <title>1,4-Dioxane degradation characteristics of Rhodococcus aetherivorans JCM 14343.</title>
        <authorList>
            <person name="Inoue D."/>
            <person name="Tsunoda T."/>
            <person name="Yamamoto N."/>
            <person name="Ike M."/>
            <person name="Sei K."/>
        </authorList>
    </citation>
    <scope>NUCLEOTIDE SEQUENCE [LARGE SCALE GENOMIC DNA]</scope>
    <source>
        <strain evidence="2 3">JCM 14343</strain>
    </source>
</reference>
<feature type="compositionally biased region" description="Basic and acidic residues" evidence="1">
    <location>
        <begin position="499"/>
        <end position="508"/>
    </location>
</feature>
<feature type="region of interest" description="Disordered" evidence="1">
    <location>
        <begin position="1545"/>
        <end position="1650"/>
    </location>
</feature>
<name>A0ABQ0YT62_9NOCA</name>
<feature type="region of interest" description="Disordered" evidence="1">
    <location>
        <begin position="347"/>
        <end position="376"/>
    </location>
</feature>
<feature type="compositionally biased region" description="Low complexity" evidence="1">
    <location>
        <begin position="856"/>
        <end position="868"/>
    </location>
</feature>
<feature type="region of interest" description="Disordered" evidence="1">
    <location>
        <begin position="2111"/>
        <end position="2133"/>
    </location>
</feature>
<feature type="compositionally biased region" description="Basic and acidic residues" evidence="1">
    <location>
        <begin position="875"/>
        <end position="884"/>
    </location>
</feature>
<feature type="compositionally biased region" description="Basic and acidic residues" evidence="1">
    <location>
        <begin position="1685"/>
        <end position="1694"/>
    </location>
</feature>
<evidence type="ECO:0000256" key="1">
    <source>
        <dbReference type="SAM" id="MobiDB-lite"/>
    </source>
</evidence>
<gene>
    <name evidence="2" type="ORF">RAJCM14343_5109</name>
</gene>
<sequence length="2358" mass="245828">MAREDAGEPVGPGVELTVGDGAAFEGQGDRLRHDRRHRRQQFGPQLRGDRGPAPRRGQGGELTRGDDLHVPHRHGRIRGDRVEDPHEPVRERGDRVRVEQVGGVGERRPHAGSAAGPLGDRQLQVERRQAGIEVEHPRRRPRQRDLGALDVLELEQHLEQRGVGRRPGRVEGLDEPLERDVGLAERRQVRRTDPPQQGVEPFAFVHPGPQHHGVDEHADQIVEGAVTAPGDGGADHDVVAGGQPGQQHRQRRMHDHEQRRVVLAGQREHAAVGVGVDLERHAGTAPGLLHRAGPVPRQLEQFRRPGQRVVPERELPGGGGGGIGLVAQHGVLPQCVVGVLHRQRRPVGGVTTGAGGVRGHQIPAQRSHREPVGGDMVHDQDQHVVGVGEGEQPDPHRHLGGDVEPGADDPVDVRGHRVLGLDAGDGEVGLRHRDRQHDLDRAVVGERVAGAQRLVARGDVGGSGPQRREIQLPGQTQRDGDVVGRGGRVELVDEPHALLGRGQRDRGGPGRGGGQRGPRRGIAVAEPLGEGGDGGRVEQITHAHVGAGRRGDPRGQPHGQQRVAAQIQEAVVHAETLHPEQAGEDLGQDLLDRGARRDVLRRTHGREVRGGQCLAVELAVGVEREPVEDDDVGGHHVAGQPGRGGPEQGRGIECAARRGIGCTARRGIAVPAGFGHDVRDEHPVGAVGGAGGVPVHHDRGLRDGRVGEQRLLDLTELDPQAPELDLEIGAAQVDQIAVAAPGHEVAGAVHAGAGRTERIGDEPVGGQVAAPDIAAGELDAGQVQLPHGADGNRVQPRIEDVDAGVPHRGADRDDVDVVVGAGPECDVDGGLGGPVQVVQVRGGERGVGGGDRGRGQRLAAAEQQPQRRAAGRVGGGDEHREHGRHEVRHGDVLLLDDGGEVGGIAVPVGCGDDEARPGLQRPEELPHRHVERERCLLQDGVLGGERVGVLHPPQPVDDRGVSDRDALGPAGGAGGVQHVGEVVPRQRGGALLRGDGGVGGAGPVEAIDLEDRGRGGQRRPVGGGGEHAHRTGVAQNVFEPVGGVVGVERQVGAAGLDHRVHPDEQLDRAAHREPDEAVRADALGDQPPGEPVGAGIELGVGQGLVAEDDGDGVGGAGRLPGEQVGEGVRAAGGVGGVPAPQDQLAFARLEQVEVADGHVRGGGHGGEQPHEAVGEGGDGAGVEQVGRVGQGAGEGGGGAVVAGDLGQHQVQVEFGGAGVDFGDVDGQVGQPQVGGLGVLEGQHHLEQGRVGLGSVVGDGVDEGVERQVGVGEGVDVAVADVGQVLGEGVLCGDGGAQDDGVDEHADQIVEGAVAATGDRGADGDVVAAREPGQQHRQGRVHRDERGGAVRAGQVADRPVQFGADLEADGGAAERLLRRAGPVGGQRQHFRCAGKGFAPVPQLGGGERIRVGRIAEDLPLPQRVVGVLHLQGRPVGGAAAGAGGVRGHQIPGQRRHRRPVRRDVMHHEHQHVLPVAEREQPRPHRHLHRHVEPGRDLGGQTLRQLVGGDGRRGEIEAHLLDRADPLDGTVGRGRELGAQRLVAGEHIGDGGGERVPVEPAAQPDRHRDVVGRRGGVELVDEPHPLLGRGDRQHPRTGPGDQRHPGARADVGGEGGEGPHRGGLEQCPDPQVGAEGGVDAGDDTGGDQRVSAEVEEAVVETDAVDAEELGEHLRHRPLGVGGRRDVGGAVHREHGHGQGAAVELADRGERDLVEDDDRRGHHVRRQAPRQVRGEGGGFGGASGRGQHVGHQHGVAGRGGVPDRHRERDVLVGGQDRVDLAEFDAEAADLDLEVGPAEVFEGAVAPPAHHVAGAVHPLPRCPERVGDEPAGAEPGLAAVAAGDARAGNVQLAGDADRHRPQPGVQDDLVRAAHGGADRDRGGRRERTADVDDDRALGRAVRVEHPPAPGPAGDEFGRARVAGDGDRLGGDALRIDGGQRRGGGEGVGDALLAEEAGQFLAAVDRRGHHDEGGADRERGHVLVHRGVEARGREVRDPRVRGGAVPAVQFGAQVRQPAVRHHHALRAAGGPGGVDQVGGMVEMQRAVTVEVRQRPVGDRVQRRDELRVVEHQPRHVGGQAVAVGGGGHAEDGSGVGEHVLDPLGRVGGVDRHVRGAGLGHRPDRGHGFEGPGDAEGNERLRAGAGVDQHPGDPVGPGVELPVRHRAALEFQGRRVGHVRGHGGEDLGPQLRGRAGQSADRAQLRGFVGEDDVDVPDRCRRVGGDGVEDPQQTFAERSRRIGVEEVGGVRTPQAGALGAGRGVHRDFGVCEEPAAPGGLAAVEQHRQDRHVLPVEGSGEPVRRHVGVGGRGGVYRRDPAEERGERLALVELHPQRQRPGGAGDADESVGAGGEPADEHRDGGVQ</sequence>
<feature type="compositionally biased region" description="Basic and acidic residues" evidence="1">
    <location>
        <begin position="1545"/>
        <end position="1555"/>
    </location>
</feature>
<comment type="caution">
    <text evidence="2">The sequence shown here is derived from an EMBL/GenBank/DDBJ whole genome shotgun (WGS) entry which is preliminary data.</text>
</comment>
<feature type="region of interest" description="Disordered" evidence="1">
    <location>
        <begin position="1"/>
        <end position="117"/>
    </location>
</feature>
<feature type="region of interest" description="Disordered" evidence="1">
    <location>
        <begin position="1867"/>
        <end position="1891"/>
    </location>
</feature>
<feature type="compositionally biased region" description="Basic and acidic residues" evidence="1">
    <location>
        <begin position="2308"/>
        <end position="2321"/>
    </location>
</feature>
<keyword evidence="3" id="KW-1185">Reference proteome</keyword>
<feature type="compositionally biased region" description="Basic and acidic residues" evidence="1">
    <location>
        <begin position="2349"/>
        <end position="2358"/>
    </location>
</feature>
<feature type="region of interest" description="Disordered" evidence="1">
    <location>
        <begin position="843"/>
        <end position="884"/>
    </location>
</feature>
<feature type="compositionally biased region" description="Basic and acidic residues" evidence="1">
    <location>
        <begin position="77"/>
        <end position="98"/>
    </location>
</feature>
<feature type="region of interest" description="Disordered" evidence="1">
    <location>
        <begin position="1685"/>
        <end position="1762"/>
    </location>
</feature>
<dbReference type="EMBL" id="BLAH01000135">
    <property type="protein sequence ID" value="GES39831.1"/>
    <property type="molecule type" value="Genomic_DNA"/>
</dbReference>
<feature type="region of interest" description="Disordered" evidence="1">
    <location>
        <begin position="499"/>
        <end position="521"/>
    </location>
</feature>
<feature type="region of interest" description="Disordered" evidence="1">
    <location>
        <begin position="626"/>
        <end position="650"/>
    </location>
</feature>
<feature type="region of interest" description="Disordered" evidence="1">
    <location>
        <begin position="1157"/>
        <end position="1193"/>
    </location>
</feature>
<feature type="compositionally biased region" description="Basic and acidic residues" evidence="1">
    <location>
        <begin position="367"/>
        <end position="376"/>
    </location>
</feature>
<accession>A0ABQ0YT62</accession>
<proteinExistence type="predicted"/>
<organism evidence="2 3">
    <name type="scientific">Rhodococcus aetherivorans</name>
    <dbReference type="NCBI Taxonomy" id="191292"/>
    <lineage>
        <taxon>Bacteria</taxon>
        <taxon>Bacillati</taxon>
        <taxon>Actinomycetota</taxon>
        <taxon>Actinomycetes</taxon>
        <taxon>Mycobacteriales</taxon>
        <taxon>Nocardiaceae</taxon>
        <taxon>Rhodococcus</taxon>
    </lineage>
</organism>
<evidence type="ECO:0000313" key="3">
    <source>
        <dbReference type="Proteomes" id="UP000325466"/>
    </source>
</evidence>
<feature type="compositionally biased region" description="Basic and acidic residues" evidence="1">
    <location>
        <begin position="1702"/>
        <end position="1717"/>
    </location>
</feature>
<protein>
    <submittedName>
        <fullName evidence="2">Uncharacterized protein</fullName>
    </submittedName>
</protein>
<feature type="compositionally biased region" description="Gly residues" evidence="1">
    <location>
        <begin position="1731"/>
        <end position="1741"/>
    </location>
</feature>
<dbReference type="Proteomes" id="UP000325466">
    <property type="component" value="Unassembled WGS sequence"/>
</dbReference>
<feature type="region of interest" description="Disordered" evidence="1">
    <location>
        <begin position="2290"/>
        <end position="2358"/>
    </location>
</feature>